<evidence type="ECO:0000313" key="3">
    <source>
        <dbReference type="Proteomes" id="UP000294547"/>
    </source>
</evidence>
<accession>A0A4R6RBS6</accession>
<dbReference type="PANTHER" id="PTHR42695:SF5">
    <property type="entry name" value="GLUTAMINE AMIDOTRANSFERASE YLR126C-RELATED"/>
    <property type="match status" value="1"/>
</dbReference>
<evidence type="ECO:0000313" key="2">
    <source>
        <dbReference type="EMBL" id="TDP83494.1"/>
    </source>
</evidence>
<evidence type="ECO:0000259" key="1">
    <source>
        <dbReference type="Pfam" id="PF00117"/>
    </source>
</evidence>
<dbReference type="GO" id="GO:0016740">
    <property type="term" value="F:transferase activity"/>
    <property type="evidence" value="ECO:0007669"/>
    <property type="project" value="UniProtKB-KW"/>
</dbReference>
<keyword evidence="2" id="KW-0315">Glutamine amidotransferase</keyword>
<protein>
    <submittedName>
        <fullName evidence="2">GMP synthase-like glutamine amidotransferase</fullName>
    </submittedName>
</protein>
<dbReference type="InterPro" id="IPR017926">
    <property type="entry name" value="GATASE"/>
</dbReference>
<dbReference type="InterPro" id="IPR029062">
    <property type="entry name" value="Class_I_gatase-like"/>
</dbReference>
<organism evidence="2 3">
    <name type="scientific">Oharaeibacter diazotrophicus</name>
    <dbReference type="NCBI Taxonomy" id="1920512"/>
    <lineage>
        <taxon>Bacteria</taxon>
        <taxon>Pseudomonadati</taxon>
        <taxon>Pseudomonadota</taxon>
        <taxon>Alphaproteobacteria</taxon>
        <taxon>Hyphomicrobiales</taxon>
        <taxon>Pleomorphomonadaceae</taxon>
        <taxon>Oharaeibacter</taxon>
    </lineage>
</organism>
<dbReference type="Proteomes" id="UP000294547">
    <property type="component" value="Unassembled WGS sequence"/>
</dbReference>
<dbReference type="Gene3D" id="3.40.50.880">
    <property type="match status" value="1"/>
</dbReference>
<dbReference type="AlphaFoldDB" id="A0A4R6RBS6"/>
<name>A0A4R6RBS6_9HYPH</name>
<reference evidence="2 3" key="1">
    <citation type="submission" date="2019-03" db="EMBL/GenBank/DDBJ databases">
        <title>Genomic Encyclopedia of Type Strains, Phase IV (KMG-IV): sequencing the most valuable type-strain genomes for metagenomic binning, comparative biology and taxonomic classification.</title>
        <authorList>
            <person name="Goeker M."/>
        </authorList>
    </citation>
    <scope>NUCLEOTIDE SEQUENCE [LARGE SCALE GENOMIC DNA]</scope>
    <source>
        <strain evidence="2 3">DSM 102969</strain>
    </source>
</reference>
<sequence>MKILVVENYRGTHLGLVGRALAEADAAVDLRLMYEGDALPPDAEGHDGIVVLGGGQDALADAAHPYLPALAELTRTFGAADKPVLGICLGSQIVARGHGGRNILGRPIEIGWRAVTPTDAGRRDPLIAAIGDGAPMFHWHTDTFDLPEGATHLASSAQTPNQAFRIGRAVYGVQFHFEADRGVVADWTTAYAELLANGAPEWPAEHARVEAELGPLADAVGLEIARAWVRLAAEMATERAGALRRPG</sequence>
<dbReference type="InterPro" id="IPR044992">
    <property type="entry name" value="ChyE-like"/>
</dbReference>
<dbReference type="OrthoDB" id="9794816at2"/>
<dbReference type="CDD" id="cd01741">
    <property type="entry name" value="GATase1_1"/>
    <property type="match status" value="1"/>
</dbReference>
<dbReference type="SUPFAM" id="SSF52317">
    <property type="entry name" value="Class I glutamine amidotransferase-like"/>
    <property type="match status" value="1"/>
</dbReference>
<keyword evidence="3" id="KW-1185">Reference proteome</keyword>
<keyword evidence="2" id="KW-0808">Transferase</keyword>
<gene>
    <name evidence="2" type="ORF">EDD54_3456</name>
</gene>
<comment type="caution">
    <text evidence="2">The sequence shown here is derived from an EMBL/GenBank/DDBJ whole genome shotgun (WGS) entry which is preliminary data.</text>
</comment>
<dbReference type="Pfam" id="PF00117">
    <property type="entry name" value="GATase"/>
    <property type="match status" value="1"/>
</dbReference>
<feature type="domain" description="Glutamine amidotransferase" evidence="1">
    <location>
        <begin position="19"/>
        <end position="180"/>
    </location>
</feature>
<dbReference type="PROSITE" id="PS51273">
    <property type="entry name" value="GATASE_TYPE_1"/>
    <property type="match status" value="1"/>
</dbReference>
<dbReference type="PANTHER" id="PTHR42695">
    <property type="entry name" value="GLUTAMINE AMIDOTRANSFERASE YLR126C-RELATED"/>
    <property type="match status" value="1"/>
</dbReference>
<dbReference type="GO" id="GO:0005829">
    <property type="term" value="C:cytosol"/>
    <property type="evidence" value="ECO:0007669"/>
    <property type="project" value="TreeGrafter"/>
</dbReference>
<dbReference type="EMBL" id="SNXY01000009">
    <property type="protein sequence ID" value="TDP83494.1"/>
    <property type="molecule type" value="Genomic_DNA"/>
</dbReference>
<dbReference type="RefSeq" id="WP_126538487.1">
    <property type="nucleotide sequence ID" value="NZ_BSPM01000009.1"/>
</dbReference>
<proteinExistence type="predicted"/>